<keyword evidence="1" id="KW-1133">Transmembrane helix</keyword>
<dbReference type="AlphaFoldDB" id="B8ILS3"/>
<proteinExistence type="predicted"/>
<dbReference type="KEGG" id="mno:Mnod_7309"/>
<sequence length="62" mass="5820">MTKFLTPGVVTGLLSAAAIGASLAGKPALAAFLTDPSTAANVLAALGAIGALAAGLLKGVRS</sequence>
<reference evidence="2 3" key="1">
    <citation type="submission" date="2009-01" db="EMBL/GenBank/DDBJ databases">
        <title>Complete sequence of chromosome of Methylobacterium nodulans ORS 2060.</title>
        <authorList>
            <consortium name="US DOE Joint Genome Institute"/>
            <person name="Lucas S."/>
            <person name="Copeland A."/>
            <person name="Lapidus A."/>
            <person name="Glavina del Rio T."/>
            <person name="Dalin E."/>
            <person name="Tice H."/>
            <person name="Bruce D."/>
            <person name="Goodwin L."/>
            <person name="Pitluck S."/>
            <person name="Sims D."/>
            <person name="Brettin T."/>
            <person name="Detter J.C."/>
            <person name="Han C."/>
            <person name="Larimer F."/>
            <person name="Land M."/>
            <person name="Hauser L."/>
            <person name="Kyrpides N."/>
            <person name="Ivanova N."/>
            <person name="Marx C.J."/>
            <person name="Richardson P."/>
        </authorList>
    </citation>
    <scope>NUCLEOTIDE SEQUENCE [LARGE SCALE GENOMIC DNA]</scope>
    <source>
        <strain evidence="3">LMG 21967 / CNCM I-2342 / ORS 2060</strain>
    </source>
</reference>
<protein>
    <submittedName>
        <fullName evidence="2">Uncharacterized protein</fullName>
    </submittedName>
</protein>
<keyword evidence="1" id="KW-0812">Transmembrane</keyword>
<accession>B8ILS3</accession>
<keyword evidence="1" id="KW-0472">Membrane</keyword>
<evidence type="ECO:0000313" key="3">
    <source>
        <dbReference type="Proteomes" id="UP000008207"/>
    </source>
</evidence>
<evidence type="ECO:0000256" key="1">
    <source>
        <dbReference type="SAM" id="Phobius"/>
    </source>
</evidence>
<dbReference type="EMBL" id="CP001349">
    <property type="protein sequence ID" value="ACL62048.1"/>
    <property type="molecule type" value="Genomic_DNA"/>
</dbReference>
<dbReference type="Proteomes" id="UP000008207">
    <property type="component" value="Chromosome"/>
</dbReference>
<dbReference type="eggNOG" id="ENOG5030WXD">
    <property type="taxonomic scope" value="Bacteria"/>
</dbReference>
<dbReference type="HOGENOM" id="CLU_2899073_0_0_5"/>
<gene>
    <name evidence="2" type="ordered locus">Mnod_7309</name>
</gene>
<feature type="transmembrane region" description="Helical" evidence="1">
    <location>
        <begin position="40"/>
        <end position="57"/>
    </location>
</feature>
<name>B8ILS3_METNO</name>
<dbReference type="STRING" id="460265.Mnod_7309"/>
<evidence type="ECO:0000313" key="2">
    <source>
        <dbReference type="EMBL" id="ACL62048.1"/>
    </source>
</evidence>
<keyword evidence="3" id="KW-1185">Reference proteome</keyword>
<dbReference type="RefSeq" id="WP_015933609.1">
    <property type="nucleotide sequence ID" value="NC_011894.1"/>
</dbReference>
<organism evidence="2 3">
    <name type="scientific">Methylobacterium nodulans (strain LMG 21967 / CNCM I-2342 / ORS 2060)</name>
    <dbReference type="NCBI Taxonomy" id="460265"/>
    <lineage>
        <taxon>Bacteria</taxon>
        <taxon>Pseudomonadati</taxon>
        <taxon>Pseudomonadota</taxon>
        <taxon>Alphaproteobacteria</taxon>
        <taxon>Hyphomicrobiales</taxon>
        <taxon>Methylobacteriaceae</taxon>
        <taxon>Methylobacterium</taxon>
    </lineage>
</organism>